<sequence>MCFYLNVKNITIHLIYNNFVYSNNKLITIKMETKNNIGEWTATVKNEGKTPQINVDGRFPTDGQKPGYRLIKSVPQGINPTVLMLTLEFGNLVTEEGTVFFTVHYNEAISSTETYKTVLVVDNDGRKIANINVNNS</sequence>
<dbReference type="KEGG" id="cnk:EG343_21465"/>
<dbReference type="AlphaFoldDB" id="A0AAD0YQ48"/>
<accession>A0AAD0YQ48</accession>
<dbReference type="Proteomes" id="UP000278288">
    <property type="component" value="Chromosome"/>
</dbReference>
<keyword evidence="2" id="KW-1185">Reference proteome</keyword>
<organism evidence="1 2">
    <name type="scientific">Chryseobacterium nakagawai</name>
    <dbReference type="NCBI Taxonomy" id="1241982"/>
    <lineage>
        <taxon>Bacteria</taxon>
        <taxon>Pseudomonadati</taxon>
        <taxon>Bacteroidota</taxon>
        <taxon>Flavobacteriia</taxon>
        <taxon>Flavobacteriales</taxon>
        <taxon>Weeksellaceae</taxon>
        <taxon>Chryseobacterium group</taxon>
        <taxon>Chryseobacterium</taxon>
    </lineage>
</organism>
<evidence type="ECO:0000313" key="2">
    <source>
        <dbReference type="Proteomes" id="UP000278288"/>
    </source>
</evidence>
<protein>
    <submittedName>
        <fullName evidence="1">Uncharacterized protein</fullName>
    </submittedName>
</protein>
<reference evidence="1 2" key="1">
    <citation type="submission" date="2018-11" db="EMBL/GenBank/DDBJ databases">
        <title>Proposal to divide the Flavobacteriaceae and reorganize its genera based on Amino Acid Identity values calculated from whole genome sequences.</title>
        <authorList>
            <person name="Nicholson A.C."/>
            <person name="Gulvik C.A."/>
            <person name="Whitney A.M."/>
            <person name="Humrighouse B.W."/>
            <person name="Bell M."/>
            <person name="Holmes B."/>
            <person name="Steigerwalt A.G."/>
            <person name="Villarma A."/>
            <person name="Sheth M."/>
            <person name="Batra D."/>
            <person name="Pryor J."/>
            <person name="Bernardet J.-F."/>
            <person name="Hugo C."/>
            <person name="Kampfer P."/>
            <person name="Newman J."/>
            <person name="McQuiston J.R."/>
        </authorList>
    </citation>
    <scope>NUCLEOTIDE SEQUENCE [LARGE SCALE GENOMIC DNA]</scope>
    <source>
        <strain evidence="1 2">G0041</strain>
    </source>
</reference>
<evidence type="ECO:0000313" key="1">
    <source>
        <dbReference type="EMBL" id="AZA92982.1"/>
    </source>
</evidence>
<name>A0AAD0YQ48_CHRNA</name>
<proteinExistence type="predicted"/>
<dbReference type="EMBL" id="CP033923">
    <property type="protein sequence ID" value="AZA92982.1"/>
    <property type="molecule type" value="Genomic_DNA"/>
</dbReference>
<gene>
    <name evidence="1" type="ORF">EG343_21465</name>
</gene>